<dbReference type="Proteomes" id="UP000070501">
    <property type="component" value="Unassembled WGS sequence"/>
</dbReference>
<sequence length="77" mass="8073">MKFLAVIALAVTAAMAAPSDVTLAARHPAAQCKPPQYACKPNNSGWLVCNVDGTWLDGGSCPPKTTCKPINNLPYCV</sequence>
<evidence type="ECO:0000313" key="2">
    <source>
        <dbReference type="EMBL" id="KXJ86836.1"/>
    </source>
</evidence>
<proteinExistence type="predicted"/>
<keyword evidence="1" id="KW-0732">Signal</keyword>
<dbReference type="EMBL" id="KQ964265">
    <property type="protein sequence ID" value="KXJ86836.1"/>
    <property type="molecule type" value="Genomic_DNA"/>
</dbReference>
<feature type="signal peptide" evidence="1">
    <location>
        <begin position="1"/>
        <end position="16"/>
    </location>
</feature>
<evidence type="ECO:0000256" key="1">
    <source>
        <dbReference type="SAM" id="SignalP"/>
    </source>
</evidence>
<gene>
    <name evidence="2" type="ORF">Micbo1qcDRAFT_208619</name>
</gene>
<accession>A0A136IPH2</accession>
<dbReference type="InParanoid" id="A0A136IPH2"/>
<reference evidence="3" key="1">
    <citation type="submission" date="2016-02" db="EMBL/GenBank/DDBJ databases">
        <title>Draft genome sequence of Microdochium bolleyi, a fungal endophyte of beachgrass.</title>
        <authorList>
            <consortium name="DOE Joint Genome Institute"/>
            <person name="David A.S."/>
            <person name="May G."/>
            <person name="Haridas S."/>
            <person name="Lim J."/>
            <person name="Wang M."/>
            <person name="Labutti K."/>
            <person name="Lipzen A."/>
            <person name="Barry K."/>
            <person name="Grigoriev I.V."/>
        </authorList>
    </citation>
    <scope>NUCLEOTIDE SEQUENCE [LARGE SCALE GENOMIC DNA]</scope>
    <source>
        <strain evidence="3">J235TASD1</strain>
    </source>
</reference>
<organism evidence="2 3">
    <name type="scientific">Microdochium bolleyi</name>
    <dbReference type="NCBI Taxonomy" id="196109"/>
    <lineage>
        <taxon>Eukaryota</taxon>
        <taxon>Fungi</taxon>
        <taxon>Dikarya</taxon>
        <taxon>Ascomycota</taxon>
        <taxon>Pezizomycotina</taxon>
        <taxon>Sordariomycetes</taxon>
        <taxon>Xylariomycetidae</taxon>
        <taxon>Xylariales</taxon>
        <taxon>Microdochiaceae</taxon>
        <taxon>Microdochium</taxon>
    </lineage>
</organism>
<feature type="chain" id="PRO_5007292920" evidence="1">
    <location>
        <begin position="17"/>
        <end position="77"/>
    </location>
</feature>
<dbReference type="OrthoDB" id="4611802at2759"/>
<dbReference type="AlphaFoldDB" id="A0A136IPH2"/>
<protein>
    <submittedName>
        <fullName evidence="2">Uncharacterized protein</fullName>
    </submittedName>
</protein>
<evidence type="ECO:0000313" key="3">
    <source>
        <dbReference type="Proteomes" id="UP000070501"/>
    </source>
</evidence>
<name>A0A136IPH2_9PEZI</name>
<keyword evidence="3" id="KW-1185">Reference proteome</keyword>